<name>A0ACA9PNP0_9GLOM</name>
<sequence>VNRNNAEALFQYWLAVYSETTSVVVQTVDKKDVGVSLFNR</sequence>
<organism evidence="1 2">
    <name type="scientific">Acaulospora colombiana</name>
    <dbReference type="NCBI Taxonomy" id="27376"/>
    <lineage>
        <taxon>Eukaryota</taxon>
        <taxon>Fungi</taxon>
        <taxon>Fungi incertae sedis</taxon>
        <taxon>Mucoromycota</taxon>
        <taxon>Glomeromycotina</taxon>
        <taxon>Glomeromycetes</taxon>
        <taxon>Diversisporales</taxon>
        <taxon>Acaulosporaceae</taxon>
        <taxon>Acaulospora</taxon>
    </lineage>
</organism>
<reference evidence="1" key="1">
    <citation type="submission" date="2021-06" db="EMBL/GenBank/DDBJ databases">
        <authorList>
            <person name="Kallberg Y."/>
            <person name="Tangrot J."/>
            <person name="Rosling A."/>
        </authorList>
    </citation>
    <scope>NUCLEOTIDE SEQUENCE</scope>
    <source>
        <strain evidence="1">CL356</strain>
    </source>
</reference>
<evidence type="ECO:0000313" key="1">
    <source>
        <dbReference type="EMBL" id="CAG8716498.1"/>
    </source>
</evidence>
<gene>
    <name evidence="1" type="ORF">ACOLOM_LOCUS10922</name>
</gene>
<accession>A0ACA9PNP0</accession>
<protein>
    <submittedName>
        <fullName evidence="1">15027_t:CDS:1</fullName>
    </submittedName>
</protein>
<comment type="caution">
    <text evidence="1">The sequence shown here is derived from an EMBL/GenBank/DDBJ whole genome shotgun (WGS) entry which is preliminary data.</text>
</comment>
<proteinExistence type="predicted"/>
<feature type="non-terminal residue" evidence="1">
    <location>
        <position position="40"/>
    </location>
</feature>
<dbReference type="EMBL" id="CAJVPT010037126">
    <property type="protein sequence ID" value="CAG8716498.1"/>
    <property type="molecule type" value="Genomic_DNA"/>
</dbReference>
<keyword evidence="2" id="KW-1185">Reference proteome</keyword>
<dbReference type="Proteomes" id="UP000789525">
    <property type="component" value="Unassembled WGS sequence"/>
</dbReference>
<feature type="non-terminal residue" evidence="1">
    <location>
        <position position="1"/>
    </location>
</feature>
<evidence type="ECO:0000313" key="2">
    <source>
        <dbReference type="Proteomes" id="UP000789525"/>
    </source>
</evidence>